<dbReference type="EMBL" id="FOEL01000036">
    <property type="protein sequence ID" value="SER88845.1"/>
    <property type="molecule type" value="Genomic_DNA"/>
</dbReference>
<accession>A0A1H9SVC7</accession>
<name>A0A1H9SVC7_9BACI</name>
<proteinExistence type="predicted"/>
<dbReference type="AlphaFoldDB" id="A0A1H9SVC7"/>
<evidence type="ECO:0000313" key="1">
    <source>
        <dbReference type="EMBL" id="SER88845.1"/>
    </source>
</evidence>
<sequence length="357" mass="41010">MVNNKPLKMLLEQQLITSAKAAEMLEISKQRLLSVVKSNGIEPIHQSSQGNLFLRSDIVKLKNGAIETTKKMPVLINYGSATEARSKIDEVINNLDEITHIFVYFDDFDAILDGFYLVSENDLSDLKNLKSARFIIRDINGDEAWFNNLNCGYGGVGPSNSKDVLEKLGIPSDKSECVKDSRYDIVKYFKNEEGQFEVYPIKSEITRKSECKATLYYHKGKIVCLQDEENYVSYMEDKTKFLYEYLSIVPNPSDIILFNSRESAIEHGYFTKDFFGNDKVYQVILRDQHGRELWLCPPVNDNSALKYQKNVNEILEFCGLEVKDEINKNTFPKIIMDWLNFKPKQVPVEVIELNSSL</sequence>
<comment type="caution">
    <text evidence="1">The sequence shown here is derived from an EMBL/GenBank/DDBJ whole genome shotgun (WGS) entry which is preliminary data.</text>
</comment>
<dbReference type="Proteomes" id="UP000199410">
    <property type="component" value="Unassembled WGS sequence"/>
</dbReference>
<gene>
    <name evidence="1" type="ORF">SAMN02787113_04833</name>
</gene>
<organism evidence="1 2">
    <name type="scientific">Lysinibacillus fusiformis</name>
    <dbReference type="NCBI Taxonomy" id="28031"/>
    <lineage>
        <taxon>Bacteria</taxon>
        <taxon>Bacillati</taxon>
        <taxon>Bacillota</taxon>
        <taxon>Bacilli</taxon>
        <taxon>Bacillales</taxon>
        <taxon>Bacillaceae</taxon>
        <taxon>Lysinibacillus</taxon>
    </lineage>
</organism>
<dbReference type="RefSeq" id="WP_089987430.1">
    <property type="nucleotide sequence ID" value="NZ_FMVP01000037.1"/>
</dbReference>
<protein>
    <submittedName>
        <fullName evidence="1">Uncharacterized protein</fullName>
    </submittedName>
</protein>
<evidence type="ECO:0000313" key="2">
    <source>
        <dbReference type="Proteomes" id="UP000199410"/>
    </source>
</evidence>
<reference evidence="1 2" key="1">
    <citation type="submission" date="2016-10" db="EMBL/GenBank/DDBJ databases">
        <authorList>
            <person name="Varghese N."/>
            <person name="Submissions S."/>
        </authorList>
    </citation>
    <scope>NUCLEOTIDE SEQUENCE [LARGE SCALE GENOMIC DNA]</scope>
    <source>
        <strain evidence="1 2">TC-13</strain>
    </source>
</reference>